<dbReference type="Pfam" id="PF01266">
    <property type="entry name" value="DAO"/>
    <property type="match status" value="1"/>
</dbReference>
<evidence type="ECO:0000256" key="2">
    <source>
        <dbReference type="ARBA" id="ARBA00009410"/>
    </source>
</evidence>
<comment type="similarity">
    <text evidence="2">Belongs to the DadA oxidoreductase family.</text>
</comment>
<dbReference type="SUPFAM" id="SSF51905">
    <property type="entry name" value="FAD/NAD(P)-binding domain"/>
    <property type="match status" value="1"/>
</dbReference>
<dbReference type="Gene3D" id="3.50.50.60">
    <property type="entry name" value="FAD/NAD(P)-binding domain"/>
    <property type="match status" value="1"/>
</dbReference>
<reference evidence="6 7" key="1">
    <citation type="submission" date="2021-03" db="EMBL/GenBank/DDBJ databases">
        <title>Sequencing the genomes of 1000 actinobacteria strains.</title>
        <authorList>
            <person name="Klenk H.-P."/>
        </authorList>
    </citation>
    <scope>NUCLEOTIDE SEQUENCE [LARGE SCALE GENOMIC DNA]</scope>
    <source>
        <strain evidence="6 7">DSM 15797</strain>
    </source>
</reference>
<sequence length="400" mass="42567">MNISNMNSTAIQEPVASSDVLIIGAGIIGLAHAGLAHQAGLSVTVIDRDHRAVGASIRNFGHACITAQHGELYDLAQAGRRHWLGFADKAGFWAAEAGALVVAATETELQLLREFSDSRPPGQVTVLNAEEVRAKLGRENTNGIRGGAFLADDLRVDPRTTVGTLASWLNKQENAAVHFNTAALGFGEGTERRARVATSRGAYEADQVFICVGHDVDYLFPEIAAEHQIKRCALQMTAAPAPESTSIIPAVLTATSMLRYDAFTQMPSASALREQVKAARPDLLDIGANVMFTQRPDGTLLLGDSHSYALTQPPFLTESTSDLLLQAAAQVLDVEAIHPTERWQGVYASSDVAPVLVRNISDSITLVSVTSGIGMTLSFGLAEANLNAFLSSPLARTTAR</sequence>
<comment type="caution">
    <text evidence="6">The sequence shown here is derived from an EMBL/GenBank/DDBJ whole genome shotgun (WGS) entry which is preliminary data.</text>
</comment>
<evidence type="ECO:0000313" key="6">
    <source>
        <dbReference type="EMBL" id="MBP2384751.1"/>
    </source>
</evidence>
<evidence type="ECO:0000313" key="7">
    <source>
        <dbReference type="Proteomes" id="UP001296993"/>
    </source>
</evidence>
<dbReference type="Gene3D" id="3.30.9.10">
    <property type="entry name" value="D-Amino Acid Oxidase, subunit A, domain 2"/>
    <property type="match status" value="1"/>
</dbReference>
<protein>
    <submittedName>
        <fullName evidence="6">FAD dependent oxidoreductase TIGR03364</fullName>
    </submittedName>
</protein>
<evidence type="ECO:0000256" key="4">
    <source>
        <dbReference type="ARBA" id="ARBA00023002"/>
    </source>
</evidence>
<dbReference type="Proteomes" id="UP001296993">
    <property type="component" value="Unassembled WGS sequence"/>
</dbReference>
<keyword evidence="7" id="KW-1185">Reference proteome</keyword>
<dbReference type="NCBIfam" id="TIGR03364">
    <property type="entry name" value="HpnW_proposed"/>
    <property type="match status" value="1"/>
</dbReference>
<dbReference type="PANTHER" id="PTHR13847">
    <property type="entry name" value="SARCOSINE DEHYDROGENASE-RELATED"/>
    <property type="match status" value="1"/>
</dbReference>
<gene>
    <name evidence="6" type="ORF">JOF47_000262</name>
</gene>
<feature type="domain" description="FAD dependent oxidoreductase" evidence="5">
    <location>
        <begin position="19"/>
        <end position="383"/>
    </location>
</feature>
<dbReference type="EMBL" id="JAGIOF010000001">
    <property type="protein sequence ID" value="MBP2384751.1"/>
    <property type="molecule type" value="Genomic_DNA"/>
</dbReference>
<evidence type="ECO:0000256" key="3">
    <source>
        <dbReference type="ARBA" id="ARBA00022630"/>
    </source>
</evidence>
<keyword evidence="4" id="KW-0560">Oxidoreductase</keyword>
<comment type="cofactor">
    <cofactor evidence="1">
        <name>FAD</name>
        <dbReference type="ChEBI" id="CHEBI:57692"/>
    </cofactor>
</comment>
<dbReference type="PANTHER" id="PTHR13847:SF286">
    <property type="entry name" value="D-AMINO ACID DEHYDROGENASE"/>
    <property type="match status" value="1"/>
</dbReference>
<proteinExistence type="inferred from homology"/>
<evidence type="ECO:0000256" key="1">
    <source>
        <dbReference type="ARBA" id="ARBA00001974"/>
    </source>
</evidence>
<organism evidence="6 7">
    <name type="scientific">Paeniglutamicibacter kerguelensis</name>
    <dbReference type="NCBI Taxonomy" id="254788"/>
    <lineage>
        <taxon>Bacteria</taxon>
        <taxon>Bacillati</taxon>
        <taxon>Actinomycetota</taxon>
        <taxon>Actinomycetes</taxon>
        <taxon>Micrococcales</taxon>
        <taxon>Micrococcaceae</taxon>
        <taxon>Paeniglutamicibacter</taxon>
    </lineage>
</organism>
<dbReference type="InterPro" id="IPR017741">
    <property type="entry name" value="FAD-dependent_OxRdtase_HpnW"/>
</dbReference>
<accession>A0ABS4X8S4</accession>
<dbReference type="InterPro" id="IPR036188">
    <property type="entry name" value="FAD/NAD-bd_sf"/>
</dbReference>
<evidence type="ECO:0000259" key="5">
    <source>
        <dbReference type="Pfam" id="PF01266"/>
    </source>
</evidence>
<name>A0ABS4X8S4_9MICC</name>
<dbReference type="InterPro" id="IPR006076">
    <property type="entry name" value="FAD-dep_OxRdtase"/>
</dbReference>
<dbReference type="RefSeq" id="WP_342592675.1">
    <property type="nucleotide sequence ID" value="NZ_BAAAJY010000006.1"/>
</dbReference>
<keyword evidence="3" id="KW-0285">Flavoprotein</keyword>